<name>A0A397J768_9GLOM</name>
<keyword evidence="1" id="KW-1133">Transmembrane helix</keyword>
<organism evidence="3 4">
    <name type="scientific">Diversispora epigaea</name>
    <dbReference type="NCBI Taxonomy" id="1348612"/>
    <lineage>
        <taxon>Eukaryota</taxon>
        <taxon>Fungi</taxon>
        <taxon>Fungi incertae sedis</taxon>
        <taxon>Mucoromycota</taxon>
        <taxon>Glomeromycotina</taxon>
        <taxon>Glomeromycetes</taxon>
        <taxon>Diversisporales</taxon>
        <taxon>Diversisporaceae</taxon>
        <taxon>Diversispora</taxon>
    </lineage>
</organism>
<dbReference type="AlphaFoldDB" id="A0A397J768"/>
<evidence type="ECO:0000256" key="1">
    <source>
        <dbReference type="SAM" id="Phobius"/>
    </source>
</evidence>
<dbReference type="InterPro" id="IPR002654">
    <property type="entry name" value="Glyco_trans_25"/>
</dbReference>
<comment type="caution">
    <text evidence="3">The sequence shown here is derived from an EMBL/GenBank/DDBJ whole genome shotgun (WGS) entry which is preliminary data.</text>
</comment>
<keyword evidence="1" id="KW-0472">Membrane</keyword>
<gene>
    <name evidence="3" type="ORF">Glove_103g141</name>
</gene>
<keyword evidence="1" id="KW-0812">Transmembrane</keyword>
<feature type="transmembrane region" description="Helical" evidence="1">
    <location>
        <begin position="12"/>
        <end position="33"/>
    </location>
</feature>
<evidence type="ECO:0000313" key="3">
    <source>
        <dbReference type="EMBL" id="RHZ82882.1"/>
    </source>
</evidence>
<dbReference type="Pfam" id="PF01755">
    <property type="entry name" value="Glyco_transf_25"/>
    <property type="match status" value="1"/>
</dbReference>
<dbReference type="OrthoDB" id="2326236at2759"/>
<feature type="domain" description="Glycosyl transferase family 25" evidence="2">
    <location>
        <begin position="56"/>
        <end position="225"/>
    </location>
</feature>
<reference evidence="3 4" key="1">
    <citation type="submission" date="2018-08" db="EMBL/GenBank/DDBJ databases">
        <title>Genome and evolution of the arbuscular mycorrhizal fungus Diversispora epigaea (formerly Glomus versiforme) and its bacterial endosymbionts.</title>
        <authorList>
            <person name="Sun X."/>
            <person name="Fei Z."/>
            <person name="Harrison M."/>
        </authorList>
    </citation>
    <scope>NUCLEOTIDE SEQUENCE [LARGE SCALE GENOMIC DNA]</scope>
    <source>
        <strain evidence="3 4">IT104</strain>
    </source>
</reference>
<dbReference type="EMBL" id="PQFF01000096">
    <property type="protein sequence ID" value="RHZ82882.1"/>
    <property type="molecule type" value="Genomic_DNA"/>
</dbReference>
<sequence>MKNLFRNRQILIFLYSIILLTALTTILCFFIWITPSNFSYIYNHPFDSYNSTLGFNHIYCINLPFRSDRQEKITKIAKFHNLDIDFIDAINFEDEKTLKNYLSDPIVSPRHKACYASHYRTYELVVSNNYQSALILEDDIDFEVDIKDFLNIVQPFLPDDWEMFYLGNCGVDTSNTIYYHGKVYGTDFVLAKSFSPACTHAYAVSLRGAQNLLKILVNISKPVDLALIDLIHTDKIFSLSLLPSIISQWKSYDNPSDVSPGTQGKLYNLKNSTLELVGYRRVS</sequence>
<evidence type="ECO:0000259" key="2">
    <source>
        <dbReference type="Pfam" id="PF01755"/>
    </source>
</evidence>
<protein>
    <recommendedName>
        <fullName evidence="2">Glycosyl transferase family 25 domain-containing protein</fullName>
    </recommendedName>
</protein>
<proteinExistence type="predicted"/>
<dbReference type="CDD" id="cd06532">
    <property type="entry name" value="Glyco_transf_25"/>
    <property type="match status" value="1"/>
</dbReference>
<accession>A0A397J768</accession>
<keyword evidence="4" id="KW-1185">Reference proteome</keyword>
<evidence type="ECO:0000313" key="4">
    <source>
        <dbReference type="Proteomes" id="UP000266861"/>
    </source>
</evidence>
<dbReference type="Proteomes" id="UP000266861">
    <property type="component" value="Unassembled WGS sequence"/>
</dbReference>